<gene>
    <name evidence="5" type="ORF">NP493_758g00000</name>
</gene>
<evidence type="ECO:0000256" key="3">
    <source>
        <dbReference type="ARBA" id="ARBA00023157"/>
    </source>
</evidence>
<dbReference type="PROSITE" id="PS50835">
    <property type="entry name" value="IG_LIKE"/>
    <property type="match status" value="2"/>
</dbReference>
<dbReference type="Gene3D" id="2.60.40.10">
    <property type="entry name" value="Immunoglobulins"/>
    <property type="match status" value="3"/>
</dbReference>
<dbReference type="InterPro" id="IPR013106">
    <property type="entry name" value="Ig_V-set"/>
</dbReference>
<proteinExistence type="predicted"/>
<organism evidence="5 6">
    <name type="scientific">Ridgeia piscesae</name>
    <name type="common">Tubeworm</name>
    <dbReference type="NCBI Taxonomy" id="27915"/>
    <lineage>
        <taxon>Eukaryota</taxon>
        <taxon>Metazoa</taxon>
        <taxon>Spiralia</taxon>
        <taxon>Lophotrochozoa</taxon>
        <taxon>Annelida</taxon>
        <taxon>Polychaeta</taxon>
        <taxon>Sedentaria</taxon>
        <taxon>Canalipalpata</taxon>
        <taxon>Sabellida</taxon>
        <taxon>Siboglinidae</taxon>
        <taxon>Ridgeia</taxon>
    </lineage>
</organism>
<keyword evidence="3" id="KW-1015">Disulfide bond</keyword>
<evidence type="ECO:0000256" key="1">
    <source>
        <dbReference type="ARBA" id="ARBA00022692"/>
    </source>
</evidence>
<evidence type="ECO:0000313" key="5">
    <source>
        <dbReference type="EMBL" id="KAK2175022.1"/>
    </source>
</evidence>
<keyword evidence="2" id="KW-0472">Membrane</keyword>
<dbReference type="Proteomes" id="UP001209878">
    <property type="component" value="Unassembled WGS sequence"/>
</dbReference>
<evidence type="ECO:0000259" key="4">
    <source>
        <dbReference type="PROSITE" id="PS50835"/>
    </source>
</evidence>
<name>A0AAD9KPM8_RIDPI</name>
<evidence type="ECO:0000313" key="6">
    <source>
        <dbReference type="Proteomes" id="UP001209878"/>
    </source>
</evidence>
<keyword evidence="6" id="KW-1185">Reference proteome</keyword>
<dbReference type="EMBL" id="JAODUO010000756">
    <property type="protein sequence ID" value="KAK2175022.1"/>
    <property type="molecule type" value="Genomic_DNA"/>
</dbReference>
<accession>A0AAD9KPM8</accession>
<dbReference type="InterPro" id="IPR007110">
    <property type="entry name" value="Ig-like_dom"/>
</dbReference>
<feature type="domain" description="Ig-like" evidence="4">
    <location>
        <begin position="193"/>
        <end position="270"/>
    </location>
</feature>
<dbReference type="AlphaFoldDB" id="A0AAD9KPM8"/>
<reference evidence="5" key="1">
    <citation type="journal article" date="2023" name="Mol. Biol. Evol.">
        <title>Third-Generation Sequencing Reveals the Adaptive Role of the Epigenome in Three Deep-Sea Polychaetes.</title>
        <authorList>
            <person name="Perez M."/>
            <person name="Aroh O."/>
            <person name="Sun Y."/>
            <person name="Lan Y."/>
            <person name="Juniper S.K."/>
            <person name="Young C.R."/>
            <person name="Angers B."/>
            <person name="Qian P.Y."/>
        </authorList>
    </citation>
    <scope>NUCLEOTIDE SEQUENCE</scope>
    <source>
        <strain evidence="5">R07B-5</strain>
    </source>
</reference>
<evidence type="ECO:0000256" key="2">
    <source>
        <dbReference type="ARBA" id="ARBA00022989"/>
    </source>
</evidence>
<protein>
    <recommendedName>
        <fullName evidence="4">Ig-like domain-containing protein</fullName>
    </recommendedName>
</protein>
<dbReference type="InterPro" id="IPR013783">
    <property type="entry name" value="Ig-like_fold"/>
</dbReference>
<dbReference type="PANTHER" id="PTHR45889:SF8">
    <property type="entry name" value="IG-LIKE DOMAIN-CONTAINING PROTEIN"/>
    <property type="match status" value="1"/>
</dbReference>
<dbReference type="PANTHER" id="PTHR45889">
    <property type="entry name" value="IG-LIKE DOMAIN-CONTAINING PROTEIN"/>
    <property type="match status" value="1"/>
</dbReference>
<feature type="domain" description="Ig-like" evidence="4">
    <location>
        <begin position="1"/>
        <end position="88"/>
    </location>
</feature>
<sequence length="300" mass="33169">MNCTHPSLTKAFRVYWYNVTDRDTLIYVYKPGSQTGYAVNDPDNRFTGQVDGNVHKFSISPTRAEDEGTYTCKVDTERATGVLTVNVRPGGVSVTGLGQKVIEFIEVEVTCDVSRVKPAADIYWRKGPDGPLQTGTTSSGLNQDRKTFHLQSTYNVSFSRNDSNTKLYCLGPLQIRLSVWHNEYCHVSVSGPPGTAVTLTSPWPPTDGNTTKLTCDITDSTNLTDVMKVIWRKGDVTLPTSNRYKLSGRVLTISSLDHTVDDGHYSCAAEIQAGMGDFGAKFLLQINCKYFHYKVSNPVT</sequence>
<comment type="caution">
    <text evidence="5">The sequence shown here is derived from an EMBL/GenBank/DDBJ whole genome shotgun (WGS) entry which is preliminary data.</text>
</comment>
<dbReference type="Pfam" id="PF07686">
    <property type="entry name" value="V-set"/>
    <property type="match status" value="1"/>
</dbReference>
<keyword evidence="1" id="KW-0812">Transmembrane</keyword>
<dbReference type="SUPFAM" id="SSF48726">
    <property type="entry name" value="Immunoglobulin"/>
    <property type="match status" value="3"/>
</dbReference>
<keyword evidence="2" id="KW-1133">Transmembrane helix</keyword>
<dbReference type="InterPro" id="IPR036179">
    <property type="entry name" value="Ig-like_dom_sf"/>
</dbReference>
<dbReference type="Pfam" id="PF08205">
    <property type="entry name" value="C2-set_2"/>
    <property type="match status" value="1"/>
</dbReference>
<dbReference type="InterPro" id="IPR013162">
    <property type="entry name" value="CD80_C2-set"/>
</dbReference>